<dbReference type="PANTHER" id="PTHR30349">
    <property type="entry name" value="PHAGE INTEGRASE-RELATED"/>
    <property type="match status" value="1"/>
</dbReference>
<dbReference type="PROSITE" id="PS51900">
    <property type="entry name" value="CB"/>
    <property type="match status" value="1"/>
</dbReference>
<dbReference type="RefSeq" id="WP_203839220.1">
    <property type="nucleotide sequence ID" value="NZ_BAAATV010000002.1"/>
</dbReference>
<feature type="domain" description="Tyr recombinase" evidence="5">
    <location>
        <begin position="172"/>
        <end position="375"/>
    </location>
</feature>
<protein>
    <submittedName>
        <fullName evidence="7">Integrase</fullName>
    </submittedName>
</protein>
<comment type="similarity">
    <text evidence="1">Belongs to the 'phage' integrase family.</text>
</comment>
<name>A0ABQ3ZUJ2_9ACTN</name>
<feature type="domain" description="Core-binding (CB)" evidence="6">
    <location>
        <begin position="70"/>
        <end position="150"/>
    </location>
</feature>
<evidence type="ECO:0000256" key="3">
    <source>
        <dbReference type="ARBA" id="ARBA00023172"/>
    </source>
</evidence>
<dbReference type="InterPro" id="IPR013762">
    <property type="entry name" value="Integrase-like_cat_sf"/>
</dbReference>
<accession>A0ABQ3ZUJ2</accession>
<gene>
    <name evidence="7" type="ORF">Ahu01nite_052200</name>
</gene>
<evidence type="ECO:0000256" key="2">
    <source>
        <dbReference type="ARBA" id="ARBA00023125"/>
    </source>
</evidence>
<keyword evidence="3" id="KW-0233">DNA recombination</keyword>
<evidence type="ECO:0000259" key="5">
    <source>
        <dbReference type="PROSITE" id="PS51898"/>
    </source>
</evidence>
<sequence length="388" mass="42850">MTKRRSRGDGGIHWDEQRQRWIATVTVGYTPAGKRIVRKTSGKTKTEANNALRSKIREYEDGLAQDQAGFTVAQAVEDWLTYGLNGRSQSTIEKNRYLCKHIISGLGARKLRELKASEVDKWLLGLAHHLSTSTVRRIHECLSRAVDRAMARDKVKRNVVVLCGIPTGKPGRPSKSLTLEAAKALLNAAEDTRLYAYVVISLLTGARTEELRALTWKNVDLMGDLEAVSPVPPSIQVWASVRDGGDTKTPKSRRTLALPLRAVVALRAQRALQEDDRKKAGGDWQALDLVFSSALGTELDAANVRRAFRRITKEAGLDQGDWTPRELRHSFVSLLSDDGVSIGDIADLCGHSGTSVTEKVYRHQLRPVLLTGASAMDRIFPHKGECVS</sequence>
<evidence type="ECO:0000256" key="4">
    <source>
        <dbReference type="PROSITE-ProRule" id="PRU01248"/>
    </source>
</evidence>
<dbReference type="Gene3D" id="1.10.443.10">
    <property type="entry name" value="Intergrase catalytic core"/>
    <property type="match status" value="1"/>
</dbReference>
<dbReference type="InterPro" id="IPR002104">
    <property type="entry name" value="Integrase_catalytic"/>
</dbReference>
<keyword evidence="8" id="KW-1185">Reference proteome</keyword>
<evidence type="ECO:0000256" key="1">
    <source>
        <dbReference type="ARBA" id="ARBA00008857"/>
    </source>
</evidence>
<dbReference type="InterPro" id="IPR050090">
    <property type="entry name" value="Tyrosine_recombinase_XerCD"/>
</dbReference>
<evidence type="ECO:0000313" key="8">
    <source>
        <dbReference type="Proteomes" id="UP000603200"/>
    </source>
</evidence>
<dbReference type="Proteomes" id="UP000603200">
    <property type="component" value="Unassembled WGS sequence"/>
</dbReference>
<organism evidence="7 8">
    <name type="scientific">Winogradskya humida</name>
    <dbReference type="NCBI Taxonomy" id="113566"/>
    <lineage>
        <taxon>Bacteria</taxon>
        <taxon>Bacillati</taxon>
        <taxon>Actinomycetota</taxon>
        <taxon>Actinomycetes</taxon>
        <taxon>Micromonosporales</taxon>
        <taxon>Micromonosporaceae</taxon>
        <taxon>Winogradskya</taxon>
    </lineage>
</organism>
<dbReference type="Gene3D" id="1.10.150.130">
    <property type="match status" value="1"/>
</dbReference>
<keyword evidence="2 4" id="KW-0238">DNA-binding</keyword>
<evidence type="ECO:0000313" key="7">
    <source>
        <dbReference type="EMBL" id="GIE22118.1"/>
    </source>
</evidence>
<dbReference type="EMBL" id="BOMN01000066">
    <property type="protein sequence ID" value="GIE22118.1"/>
    <property type="molecule type" value="Genomic_DNA"/>
</dbReference>
<dbReference type="CDD" id="cd01189">
    <property type="entry name" value="INT_ICEBs1_C_like"/>
    <property type="match status" value="1"/>
</dbReference>
<dbReference type="PROSITE" id="PS51898">
    <property type="entry name" value="TYR_RECOMBINASE"/>
    <property type="match status" value="1"/>
</dbReference>
<dbReference type="InterPro" id="IPR010998">
    <property type="entry name" value="Integrase_recombinase_N"/>
</dbReference>
<reference evidence="7 8" key="1">
    <citation type="submission" date="2021-01" db="EMBL/GenBank/DDBJ databases">
        <title>Whole genome shotgun sequence of Actinoplanes humidus NBRC 14915.</title>
        <authorList>
            <person name="Komaki H."/>
            <person name="Tamura T."/>
        </authorList>
    </citation>
    <scope>NUCLEOTIDE SEQUENCE [LARGE SCALE GENOMIC DNA]</scope>
    <source>
        <strain evidence="7 8">NBRC 14915</strain>
    </source>
</reference>
<proteinExistence type="inferred from homology"/>
<dbReference type="Pfam" id="PF00589">
    <property type="entry name" value="Phage_integrase"/>
    <property type="match status" value="1"/>
</dbReference>
<dbReference type="SUPFAM" id="SSF56349">
    <property type="entry name" value="DNA breaking-rejoining enzymes"/>
    <property type="match status" value="1"/>
</dbReference>
<evidence type="ECO:0000259" key="6">
    <source>
        <dbReference type="PROSITE" id="PS51900"/>
    </source>
</evidence>
<comment type="caution">
    <text evidence="7">The sequence shown here is derived from an EMBL/GenBank/DDBJ whole genome shotgun (WGS) entry which is preliminary data.</text>
</comment>
<dbReference type="InterPro" id="IPR011010">
    <property type="entry name" value="DNA_brk_join_enz"/>
</dbReference>
<dbReference type="InterPro" id="IPR044068">
    <property type="entry name" value="CB"/>
</dbReference>
<dbReference type="PANTHER" id="PTHR30349:SF41">
    <property type="entry name" value="INTEGRASE_RECOMBINASE PROTEIN MJ0367-RELATED"/>
    <property type="match status" value="1"/>
</dbReference>